<feature type="compositionally biased region" description="Pro residues" evidence="1">
    <location>
        <begin position="215"/>
        <end position="226"/>
    </location>
</feature>
<feature type="compositionally biased region" description="Polar residues" evidence="1">
    <location>
        <begin position="253"/>
        <end position="264"/>
    </location>
</feature>
<dbReference type="AlphaFoldDB" id="A0AAN7PT97"/>
<gene>
    <name evidence="3" type="ORF">RN001_012861</name>
</gene>
<feature type="region of interest" description="Disordered" evidence="1">
    <location>
        <begin position="1"/>
        <end position="232"/>
    </location>
</feature>
<dbReference type="Proteomes" id="UP001353858">
    <property type="component" value="Unassembled WGS sequence"/>
</dbReference>
<reference evidence="4" key="1">
    <citation type="submission" date="2023-01" db="EMBL/GenBank/DDBJ databases">
        <title>Key to firefly adult light organ development and bioluminescence: homeobox transcription factors regulate luciferase expression and transportation to peroxisome.</title>
        <authorList>
            <person name="Fu X."/>
        </authorList>
    </citation>
    <scope>NUCLEOTIDE SEQUENCE [LARGE SCALE GENOMIC DNA]</scope>
</reference>
<feature type="compositionally biased region" description="Polar residues" evidence="1">
    <location>
        <begin position="115"/>
        <end position="125"/>
    </location>
</feature>
<feature type="compositionally biased region" description="Pro residues" evidence="1">
    <location>
        <begin position="388"/>
        <end position="423"/>
    </location>
</feature>
<organism evidence="3 4">
    <name type="scientific">Aquatica leii</name>
    <dbReference type="NCBI Taxonomy" id="1421715"/>
    <lineage>
        <taxon>Eukaryota</taxon>
        <taxon>Metazoa</taxon>
        <taxon>Ecdysozoa</taxon>
        <taxon>Arthropoda</taxon>
        <taxon>Hexapoda</taxon>
        <taxon>Insecta</taxon>
        <taxon>Pterygota</taxon>
        <taxon>Neoptera</taxon>
        <taxon>Endopterygota</taxon>
        <taxon>Coleoptera</taxon>
        <taxon>Polyphaga</taxon>
        <taxon>Elateriformia</taxon>
        <taxon>Elateroidea</taxon>
        <taxon>Lampyridae</taxon>
        <taxon>Luciolinae</taxon>
        <taxon>Aquatica</taxon>
    </lineage>
</organism>
<dbReference type="PROSITE" id="PS51082">
    <property type="entry name" value="WH2"/>
    <property type="match status" value="1"/>
</dbReference>
<dbReference type="Pfam" id="PF02205">
    <property type="entry name" value="WH2"/>
    <property type="match status" value="1"/>
</dbReference>
<evidence type="ECO:0000259" key="2">
    <source>
        <dbReference type="PROSITE" id="PS51082"/>
    </source>
</evidence>
<evidence type="ECO:0000313" key="3">
    <source>
        <dbReference type="EMBL" id="KAK4876439.1"/>
    </source>
</evidence>
<feature type="region of interest" description="Disordered" evidence="1">
    <location>
        <begin position="343"/>
        <end position="444"/>
    </location>
</feature>
<dbReference type="InterPro" id="IPR003124">
    <property type="entry name" value="WH2_dom"/>
</dbReference>
<name>A0AAN7PT97_9COLE</name>
<feature type="compositionally biased region" description="Pro residues" evidence="1">
    <location>
        <begin position="1"/>
        <end position="21"/>
    </location>
</feature>
<dbReference type="GO" id="GO:0003779">
    <property type="term" value="F:actin binding"/>
    <property type="evidence" value="ECO:0007669"/>
    <property type="project" value="InterPro"/>
</dbReference>
<accession>A0AAN7PT97</accession>
<keyword evidence="4" id="KW-1185">Reference proteome</keyword>
<protein>
    <recommendedName>
        <fullName evidence="2">WH2 domain-containing protein</fullName>
    </recommendedName>
</protein>
<feature type="compositionally biased region" description="Pro residues" evidence="1">
    <location>
        <begin position="360"/>
        <end position="379"/>
    </location>
</feature>
<feature type="region of interest" description="Disordered" evidence="1">
    <location>
        <begin position="489"/>
        <end position="510"/>
    </location>
</feature>
<dbReference type="EMBL" id="JARPUR010000005">
    <property type="protein sequence ID" value="KAK4876439.1"/>
    <property type="molecule type" value="Genomic_DNA"/>
</dbReference>
<feature type="compositionally biased region" description="Polar residues" evidence="1">
    <location>
        <begin position="294"/>
        <end position="313"/>
    </location>
</feature>
<evidence type="ECO:0000256" key="1">
    <source>
        <dbReference type="SAM" id="MobiDB-lite"/>
    </source>
</evidence>
<evidence type="ECO:0000313" key="4">
    <source>
        <dbReference type="Proteomes" id="UP001353858"/>
    </source>
</evidence>
<feature type="compositionally biased region" description="Low complexity" evidence="1">
    <location>
        <begin position="58"/>
        <end position="78"/>
    </location>
</feature>
<feature type="domain" description="WH2" evidence="2">
    <location>
        <begin position="30"/>
        <end position="47"/>
    </location>
</feature>
<feature type="region of interest" description="Disordered" evidence="1">
    <location>
        <begin position="253"/>
        <end position="325"/>
    </location>
</feature>
<proteinExistence type="predicted"/>
<feature type="compositionally biased region" description="Polar residues" evidence="1">
    <location>
        <begin position="193"/>
        <end position="212"/>
    </location>
</feature>
<feature type="compositionally biased region" description="Polar residues" evidence="1">
    <location>
        <begin position="136"/>
        <end position="148"/>
    </location>
</feature>
<feature type="compositionally biased region" description="Polar residues" evidence="1">
    <location>
        <begin position="173"/>
        <end position="186"/>
    </location>
</feature>
<sequence length="510" mass="54654">MPGPPPPPPAAPPVCPPPPVFTPSKSSGDQRGALLQSIRQGARLKKAVTNDRSAPIVSGNKSNNNNSSAPTPSLSNSSAPISNGLGLGGLFAGGMPKLRSTGKQFDDVQNDVSKRNNSNSVNTRKSPNRLELAPSTPRSFNNFQSEVQTALKKQMATDSNRNRGPPPPAPVRNISQSTENIQNSGRPSYRARNGSSNGLHVNISSLHKSTNKTPSPQPTPTSPQPLPNFNSLHINSSTLHRKANSSANLTVFDSSEVSPSNNSLPARPSNRKPNLAPKPPTVLNGKPAAPPKKSITNGRPSSINRAQSMRTPRSPSPQSPDDINYHAKFGTVRNLSSVLDKSIGQNMIPRVRPTLNGRPTAPPPSIPPQQVPPPPPPPSKSISVKPPNHAPPPPPTVIPQPPIHAPPPPPPYRTIPVRAPPAVPTSNTLNAPPPPPRHSSMRDAAAGRRALFLDLDQKFKNDFHTVDQFPRPSPYRNIPKYYSSKTVCNKQQAPLPPNQMNNRYWDASSC</sequence>
<comment type="caution">
    <text evidence="3">The sequence shown here is derived from an EMBL/GenBank/DDBJ whole genome shotgun (WGS) entry which is preliminary data.</text>
</comment>